<proteinExistence type="predicted"/>
<comment type="caution">
    <text evidence="2">The sequence shown here is derived from an EMBL/GenBank/DDBJ whole genome shotgun (WGS) entry which is preliminary data.</text>
</comment>
<accession>A0AAD6DWB6</accession>
<dbReference type="Proteomes" id="UP001216150">
    <property type="component" value="Unassembled WGS sequence"/>
</dbReference>
<protein>
    <submittedName>
        <fullName evidence="2">Uncharacterized protein</fullName>
    </submittedName>
</protein>
<reference evidence="2 3" key="1">
    <citation type="journal article" date="2023" name="IMA Fungus">
        <title>Comparative genomic study of the Penicillium genus elucidates a diverse pangenome and 15 lateral gene transfer events.</title>
        <authorList>
            <person name="Petersen C."/>
            <person name="Sorensen T."/>
            <person name="Nielsen M.R."/>
            <person name="Sondergaard T.E."/>
            <person name="Sorensen J.L."/>
            <person name="Fitzpatrick D.A."/>
            <person name="Frisvad J.C."/>
            <person name="Nielsen K.L."/>
        </authorList>
    </citation>
    <scope>NUCLEOTIDE SEQUENCE [LARGE SCALE GENOMIC DNA]</scope>
    <source>
        <strain evidence="2 3">IBT 29057</strain>
    </source>
</reference>
<name>A0AAD6DWB6_9EURO</name>
<keyword evidence="3" id="KW-1185">Reference proteome</keyword>
<evidence type="ECO:0000313" key="3">
    <source>
        <dbReference type="Proteomes" id="UP001216150"/>
    </source>
</evidence>
<dbReference type="EMBL" id="JAQJAC010000002">
    <property type="protein sequence ID" value="KAJ5596211.1"/>
    <property type="molecule type" value="Genomic_DNA"/>
</dbReference>
<dbReference type="AlphaFoldDB" id="A0AAD6DWB6"/>
<gene>
    <name evidence="2" type="ORF">N7450_002669</name>
</gene>
<evidence type="ECO:0000313" key="2">
    <source>
        <dbReference type="EMBL" id="KAJ5596211.1"/>
    </source>
</evidence>
<feature type="region of interest" description="Disordered" evidence="1">
    <location>
        <begin position="59"/>
        <end position="80"/>
    </location>
</feature>
<organism evidence="2 3">
    <name type="scientific">Penicillium hetheringtonii</name>
    <dbReference type="NCBI Taxonomy" id="911720"/>
    <lineage>
        <taxon>Eukaryota</taxon>
        <taxon>Fungi</taxon>
        <taxon>Dikarya</taxon>
        <taxon>Ascomycota</taxon>
        <taxon>Pezizomycotina</taxon>
        <taxon>Eurotiomycetes</taxon>
        <taxon>Eurotiomycetidae</taxon>
        <taxon>Eurotiales</taxon>
        <taxon>Aspergillaceae</taxon>
        <taxon>Penicillium</taxon>
    </lineage>
</organism>
<evidence type="ECO:0000256" key="1">
    <source>
        <dbReference type="SAM" id="MobiDB-lite"/>
    </source>
</evidence>
<sequence length="308" mass="34858">MMDRTFEIHKDTVAVQSPLAGISTTDPTAMEPSVYIDKEKTNPMDSSPDINTAIDKMTVKEDEEGTLDSNPPEPSPRGKIKRNKFVEYKESDLPDTEARLTDDQISLLFSTRPDVRKRYTRYLRANGHISINLMRLLFERDESGNLRHSEDILRSNVQNWQKKHSWEKITRKRKRPMEDDTAESSSQPALKAIRDHTHVVDSSHLQQPNAGAPANSSISNHQQLCAESQTQWRYTAKPPFTELEPPDSYLHQLRIRLFAPVTSDLIEVLGKLGIGDHSSLSKWISSLSSNGSVVKVSPCKKLCLVHFG</sequence>